<feature type="transmembrane region" description="Helical" evidence="8">
    <location>
        <begin position="319"/>
        <end position="342"/>
    </location>
</feature>
<keyword evidence="8 9" id="KW-0813">Transport</keyword>
<evidence type="ECO:0000256" key="3">
    <source>
        <dbReference type="ARBA" id="ARBA00022692"/>
    </source>
</evidence>
<feature type="transmembrane region" description="Helical" evidence="8">
    <location>
        <begin position="60"/>
        <end position="83"/>
    </location>
</feature>
<reference evidence="10 11" key="1">
    <citation type="journal article" date="2016" name="Environ. Microbiol.">
        <title>Genomic resolution of a cold subsurface aquifer community provides metabolic insights for novel microbes adapted to high CO concentrations.</title>
        <authorList>
            <person name="Probst A.J."/>
            <person name="Castelle C.J."/>
            <person name="Singh A."/>
            <person name="Brown C.T."/>
            <person name="Anantharaman K."/>
            <person name="Sharon I."/>
            <person name="Hug L.A."/>
            <person name="Burstein D."/>
            <person name="Emerson J.B."/>
            <person name="Thomas B.C."/>
            <person name="Banfield J.F."/>
        </authorList>
    </citation>
    <scope>NUCLEOTIDE SEQUENCE [LARGE SCALE GENOMIC DNA]</scope>
    <source>
        <strain evidence="10">CG1_02_32_51</strain>
    </source>
</reference>
<dbReference type="STRING" id="1805238.AUJ23_00925"/>
<feature type="transmembrane region" description="Helical" evidence="8">
    <location>
        <begin position="479"/>
        <end position="501"/>
    </location>
</feature>
<dbReference type="Pfam" id="PF03023">
    <property type="entry name" value="MurJ"/>
    <property type="match status" value="1"/>
</dbReference>
<evidence type="ECO:0000256" key="6">
    <source>
        <dbReference type="ARBA" id="ARBA00022989"/>
    </source>
</evidence>
<accession>A0A1J4U6G1</accession>
<feature type="transmembrane region" description="Helical" evidence="8">
    <location>
        <begin position="279"/>
        <end position="298"/>
    </location>
</feature>
<feature type="transmembrane region" description="Helical" evidence="8">
    <location>
        <begin position="12"/>
        <end position="33"/>
    </location>
</feature>
<dbReference type="GO" id="GO:0015648">
    <property type="term" value="F:lipid-linked peptidoglycan transporter activity"/>
    <property type="evidence" value="ECO:0007669"/>
    <property type="project" value="UniProtKB-UniRule"/>
</dbReference>
<dbReference type="PRINTS" id="PR01806">
    <property type="entry name" value="VIRFACTRMVIN"/>
</dbReference>
<keyword evidence="3 8" id="KW-0812">Transmembrane</keyword>
<dbReference type="AlphaFoldDB" id="A0A1J4U6G1"/>
<evidence type="ECO:0000256" key="2">
    <source>
        <dbReference type="ARBA" id="ARBA00022475"/>
    </source>
</evidence>
<keyword evidence="6 8" id="KW-1133">Transmembrane helix</keyword>
<dbReference type="GO" id="GO:0005886">
    <property type="term" value="C:plasma membrane"/>
    <property type="evidence" value="ECO:0007669"/>
    <property type="project" value="UniProtKB-SubCell"/>
</dbReference>
<dbReference type="Proteomes" id="UP000181941">
    <property type="component" value="Unassembled WGS sequence"/>
</dbReference>
<feature type="transmembrane region" description="Helical" evidence="8">
    <location>
        <begin position="354"/>
        <end position="375"/>
    </location>
</feature>
<evidence type="ECO:0000256" key="4">
    <source>
        <dbReference type="ARBA" id="ARBA00022960"/>
    </source>
</evidence>
<feature type="transmembrane region" description="Helical" evidence="8">
    <location>
        <begin position="234"/>
        <end position="259"/>
    </location>
</feature>
<comment type="similarity">
    <text evidence="8 9">Belongs to the MurJ/MviN family.</text>
</comment>
<proteinExistence type="inferred from homology"/>
<dbReference type="NCBIfam" id="TIGR01695">
    <property type="entry name" value="murJ_mviN"/>
    <property type="match status" value="1"/>
</dbReference>
<comment type="caution">
    <text evidence="10">The sequence shown here is derived from an EMBL/GenBank/DDBJ whole genome shotgun (WGS) entry which is preliminary data.</text>
</comment>
<keyword evidence="8 9" id="KW-0961">Cell wall biogenesis/degradation</keyword>
<feature type="transmembrane region" description="Helical" evidence="8">
    <location>
        <begin position="136"/>
        <end position="158"/>
    </location>
</feature>
<dbReference type="HAMAP" id="MF_02078">
    <property type="entry name" value="MurJ_MviN"/>
    <property type="match status" value="1"/>
</dbReference>
<dbReference type="PANTHER" id="PTHR47019:SF1">
    <property type="entry name" value="LIPID II FLIPPASE MURJ"/>
    <property type="match status" value="1"/>
</dbReference>
<feature type="transmembrane region" description="Helical" evidence="8">
    <location>
        <begin position="446"/>
        <end position="467"/>
    </location>
</feature>
<keyword evidence="4 8" id="KW-0133">Cell shape</keyword>
<name>A0A1J4U6G1_9BACT</name>
<dbReference type="EMBL" id="MNVC01000012">
    <property type="protein sequence ID" value="OIO20106.1"/>
    <property type="molecule type" value="Genomic_DNA"/>
</dbReference>
<sequence>MIEKILSKKSYTITGATIVIGTASFVSKIIALARDRIFAHYFGAGDVMDAYYAAFKIPDLVFNLLIVGALSAGFIPIFLELLNKDKKEAWKVTNTMINILGILLIVSCTILIFFTPQFLKLLVPGFSGDKFQLTVMLSRIMFVSPILLGISSIVSGVLQSFKAFLIYSLSPIMYNLGIIIGALFLVPIFGNQGLAMGVVLGALFHLLIQIPAFIQHGFKYQAIFDWKNKNVRKIFKLMLPRTLGMATLQINFLAITIIASTLSSGSLSIFNFADNIQSVPTSIIGISFAIAIFPALSQMATNKENKKMIKHISETIKQIFFLIIPLTIILIMLRAQIVRVILGTGEFDWDATRLTFNALGIFAISLFAQSLIPILSRSFYALQDTMTPLIISIISTIINIILAVYLSTNYGILGLIFAYSITMIFQFGLLWLLLRNKLGTLQEKKIFISVLKISIAAIIMAIFIQTFKVLLSSIVDMDRFWGVLLQVSISATIGLLIYGFICHQLKLREMHLFHESFKKRWLKLRNVDTGINNNI</sequence>
<evidence type="ECO:0000313" key="10">
    <source>
        <dbReference type="EMBL" id="OIO20106.1"/>
    </source>
</evidence>
<evidence type="ECO:0000256" key="1">
    <source>
        <dbReference type="ARBA" id="ARBA00004651"/>
    </source>
</evidence>
<feature type="transmembrane region" description="Helical" evidence="8">
    <location>
        <begin position="194"/>
        <end position="214"/>
    </location>
</feature>
<evidence type="ECO:0000256" key="7">
    <source>
        <dbReference type="ARBA" id="ARBA00023136"/>
    </source>
</evidence>
<feature type="transmembrane region" description="Helical" evidence="8">
    <location>
        <begin position="95"/>
        <end position="116"/>
    </location>
</feature>
<feature type="transmembrane region" description="Helical" evidence="8">
    <location>
        <begin position="412"/>
        <end position="434"/>
    </location>
</feature>
<organism evidence="10 11">
    <name type="scientific">Candidatus Magasanikbacteria bacterium CG1_02_32_51</name>
    <dbReference type="NCBI Taxonomy" id="1805238"/>
    <lineage>
        <taxon>Bacteria</taxon>
        <taxon>Candidatus Magasanikiibacteriota</taxon>
    </lineage>
</organism>
<keyword evidence="2 8" id="KW-1003">Cell membrane</keyword>
<keyword evidence="7 8" id="KW-0472">Membrane</keyword>
<evidence type="ECO:0000313" key="11">
    <source>
        <dbReference type="Proteomes" id="UP000181941"/>
    </source>
</evidence>
<gene>
    <name evidence="8" type="primary">murJ</name>
    <name evidence="10" type="ORF">AUJ23_00925</name>
</gene>
<dbReference type="GO" id="GO:0071555">
    <property type="term" value="P:cell wall organization"/>
    <property type="evidence" value="ECO:0007669"/>
    <property type="project" value="UniProtKB-UniRule"/>
</dbReference>
<evidence type="ECO:0000256" key="8">
    <source>
        <dbReference type="HAMAP-Rule" id="MF_02078"/>
    </source>
</evidence>
<evidence type="ECO:0000256" key="5">
    <source>
        <dbReference type="ARBA" id="ARBA00022984"/>
    </source>
</evidence>
<comment type="pathway">
    <text evidence="8">Cell wall biogenesis; peptidoglycan biosynthesis.</text>
</comment>
<dbReference type="GO" id="GO:0008360">
    <property type="term" value="P:regulation of cell shape"/>
    <property type="evidence" value="ECO:0007669"/>
    <property type="project" value="UniProtKB-UniRule"/>
</dbReference>
<dbReference type="UniPathway" id="UPA00219"/>
<dbReference type="InterPro" id="IPR004268">
    <property type="entry name" value="MurJ"/>
</dbReference>
<dbReference type="CDD" id="cd13123">
    <property type="entry name" value="MATE_MurJ_like"/>
    <property type="match status" value="1"/>
</dbReference>
<evidence type="ECO:0000256" key="9">
    <source>
        <dbReference type="PIRNR" id="PIRNR002869"/>
    </source>
</evidence>
<keyword evidence="5 8" id="KW-0573">Peptidoglycan synthesis</keyword>
<protein>
    <recommendedName>
        <fullName evidence="8">Probable lipid II flippase MurJ</fullName>
    </recommendedName>
</protein>
<feature type="transmembrane region" description="Helical" evidence="8">
    <location>
        <begin position="165"/>
        <end position="188"/>
    </location>
</feature>
<dbReference type="GO" id="GO:0009252">
    <property type="term" value="P:peptidoglycan biosynthetic process"/>
    <property type="evidence" value="ECO:0007669"/>
    <property type="project" value="UniProtKB-UniRule"/>
</dbReference>
<dbReference type="InterPro" id="IPR051050">
    <property type="entry name" value="Lipid_II_flippase_MurJ/MviN"/>
</dbReference>
<dbReference type="GO" id="GO:0034204">
    <property type="term" value="P:lipid translocation"/>
    <property type="evidence" value="ECO:0007669"/>
    <property type="project" value="TreeGrafter"/>
</dbReference>
<comment type="function">
    <text evidence="8 9">Involved in peptidoglycan biosynthesis. Transports lipid-linked peptidoglycan precursors from the inner to the outer leaflet of the cytoplasmic membrane.</text>
</comment>
<dbReference type="PANTHER" id="PTHR47019">
    <property type="entry name" value="LIPID II FLIPPASE MURJ"/>
    <property type="match status" value="1"/>
</dbReference>
<dbReference type="PIRSF" id="PIRSF002869">
    <property type="entry name" value="MviN"/>
    <property type="match status" value="1"/>
</dbReference>
<feature type="transmembrane region" description="Helical" evidence="8">
    <location>
        <begin position="387"/>
        <end position="406"/>
    </location>
</feature>
<comment type="subcellular location">
    <subcellularLocation>
        <location evidence="1 8">Cell membrane</location>
        <topology evidence="1 8">Multi-pass membrane protein</topology>
    </subcellularLocation>
</comment>